<evidence type="ECO:0000313" key="3">
    <source>
        <dbReference type="Proteomes" id="UP000054266"/>
    </source>
</evidence>
<feature type="compositionally biased region" description="Basic and acidic residues" evidence="1">
    <location>
        <begin position="299"/>
        <end position="313"/>
    </location>
</feature>
<protein>
    <submittedName>
        <fullName evidence="2">Uncharacterized protein</fullName>
    </submittedName>
</protein>
<dbReference type="AlphaFoldDB" id="A0A0D2F654"/>
<dbReference type="HOGENOM" id="CLU_868784_0_0_1"/>
<reference evidence="2 3" key="1">
    <citation type="submission" date="2015-01" db="EMBL/GenBank/DDBJ databases">
        <title>The Genome Sequence of Capronia semiimmersa CBS27337.</title>
        <authorList>
            <consortium name="The Broad Institute Genomics Platform"/>
            <person name="Cuomo C."/>
            <person name="de Hoog S."/>
            <person name="Gorbushina A."/>
            <person name="Stielow B."/>
            <person name="Teixiera M."/>
            <person name="Abouelleil A."/>
            <person name="Chapman S.B."/>
            <person name="Priest M."/>
            <person name="Young S.K."/>
            <person name="Wortman J."/>
            <person name="Nusbaum C."/>
            <person name="Birren B."/>
        </authorList>
    </citation>
    <scope>NUCLEOTIDE SEQUENCE [LARGE SCALE GENOMIC DNA]</scope>
    <source>
        <strain evidence="2 3">CBS 27337</strain>
    </source>
</reference>
<feature type="region of interest" description="Disordered" evidence="1">
    <location>
        <begin position="197"/>
        <end position="223"/>
    </location>
</feature>
<evidence type="ECO:0000313" key="2">
    <source>
        <dbReference type="EMBL" id="KIW62425.1"/>
    </source>
</evidence>
<proteinExistence type="predicted"/>
<sequence>MDDSDLSAGRQSKISWIKVELTATRELDIQIENGLLLPPDTVRNMVLSELPHHKLALRGLRVTSVPKCYENAGDFQVGLELVTDELKANVAYRMITDKASPATTHEPITETDTDDIPNAGGPTDVQATIETLRQRYAAQIAAGSTGQHNARASRLAARNTAKKLQELRRTNDLELNNLPHKSNTTANRVKKPYLQREKKHWKRAKREEQVTQERMGVPGEPRGNAMAVHFQRLQSFTQRRGKDAITAQLEAFGRNEDSKAKELLERAVERQCMGEESGGLTEDKKVDLIADQLERLLDTGSKLADKKTCPNDKEADDMQE</sequence>
<organism evidence="2 3">
    <name type="scientific">Phialophora macrospora</name>
    <dbReference type="NCBI Taxonomy" id="1851006"/>
    <lineage>
        <taxon>Eukaryota</taxon>
        <taxon>Fungi</taxon>
        <taxon>Dikarya</taxon>
        <taxon>Ascomycota</taxon>
        <taxon>Pezizomycotina</taxon>
        <taxon>Eurotiomycetes</taxon>
        <taxon>Chaetothyriomycetidae</taxon>
        <taxon>Chaetothyriales</taxon>
        <taxon>Herpotrichiellaceae</taxon>
        <taxon>Phialophora</taxon>
    </lineage>
</organism>
<evidence type="ECO:0000256" key="1">
    <source>
        <dbReference type="SAM" id="MobiDB-lite"/>
    </source>
</evidence>
<dbReference type="EMBL" id="KN846963">
    <property type="protein sequence ID" value="KIW62425.1"/>
    <property type="molecule type" value="Genomic_DNA"/>
</dbReference>
<keyword evidence="3" id="KW-1185">Reference proteome</keyword>
<dbReference type="Proteomes" id="UP000054266">
    <property type="component" value="Unassembled WGS sequence"/>
</dbReference>
<name>A0A0D2F654_9EURO</name>
<feature type="region of interest" description="Disordered" evidence="1">
    <location>
        <begin position="299"/>
        <end position="320"/>
    </location>
</feature>
<gene>
    <name evidence="2" type="ORF">PV04_10599</name>
</gene>
<accession>A0A0D2F654</accession>